<dbReference type="WBParaSite" id="Minc3s00904g18720">
    <property type="protein sequence ID" value="Minc3s00904g18720"/>
    <property type="gene ID" value="Minc3s00904g18720"/>
</dbReference>
<protein>
    <submittedName>
        <fullName evidence="2">Uncharacterized protein</fullName>
    </submittedName>
</protein>
<accession>A0A914M1X3</accession>
<organism evidence="1 2">
    <name type="scientific">Meloidogyne incognita</name>
    <name type="common">Southern root-knot nematode worm</name>
    <name type="synonym">Oxyuris incognita</name>
    <dbReference type="NCBI Taxonomy" id="6306"/>
    <lineage>
        <taxon>Eukaryota</taxon>
        <taxon>Metazoa</taxon>
        <taxon>Ecdysozoa</taxon>
        <taxon>Nematoda</taxon>
        <taxon>Chromadorea</taxon>
        <taxon>Rhabditida</taxon>
        <taxon>Tylenchina</taxon>
        <taxon>Tylenchomorpha</taxon>
        <taxon>Tylenchoidea</taxon>
        <taxon>Meloidogynidae</taxon>
        <taxon>Meloidogyninae</taxon>
        <taxon>Meloidogyne</taxon>
        <taxon>Meloidogyne incognita group</taxon>
    </lineage>
</organism>
<sequence>MKLKSTSIGTPARPCFNILSNAKELMYTVSDVSTWFESCGVAERPAPIAPPRPKPAIR</sequence>
<dbReference type="AlphaFoldDB" id="A0A914M1X3"/>
<dbReference type="Proteomes" id="UP000887563">
    <property type="component" value="Unplaced"/>
</dbReference>
<proteinExistence type="predicted"/>
<keyword evidence="1" id="KW-1185">Reference proteome</keyword>
<evidence type="ECO:0000313" key="2">
    <source>
        <dbReference type="WBParaSite" id="Minc3s00904g18720"/>
    </source>
</evidence>
<name>A0A914M1X3_MELIC</name>
<reference evidence="2" key="1">
    <citation type="submission" date="2022-11" db="UniProtKB">
        <authorList>
            <consortium name="WormBaseParasite"/>
        </authorList>
    </citation>
    <scope>IDENTIFICATION</scope>
</reference>
<evidence type="ECO:0000313" key="1">
    <source>
        <dbReference type="Proteomes" id="UP000887563"/>
    </source>
</evidence>